<dbReference type="InterPro" id="IPR036909">
    <property type="entry name" value="Cyt_c-like_dom_sf"/>
</dbReference>
<evidence type="ECO:0000256" key="1">
    <source>
        <dbReference type="ARBA" id="ARBA00022617"/>
    </source>
</evidence>
<dbReference type="PROSITE" id="PS51007">
    <property type="entry name" value="CYTC"/>
    <property type="match status" value="1"/>
</dbReference>
<keyword evidence="1 4" id="KW-0349">Heme</keyword>
<gene>
    <name evidence="7" type="ORF">OHM77_06120</name>
</gene>
<dbReference type="GO" id="GO:0020037">
    <property type="term" value="F:heme binding"/>
    <property type="evidence" value="ECO:0007669"/>
    <property type="project" value="InterPro"/>
</dbReference>
<dbReference type="EMBL" id="CP107246">
    <property type="protein sequence ID" value="WIM07102.1"/>
    <property type="molecule type" value="Genomic_DNA"/>
</dbReference>
<dbReference type="KEGG" id="npv:OHM77_06120"/>
<proteinExistence type="predicted"/>
<sequence length="111" mass="11881">MKETIIALMLAVVAAHASARAAEPDVVRRGELVRLVRQDCGSCHGMTLKGGLGLPLTAEALRGKPAESLSATIYYGRPGTAMPPWSRFLSESEAEWIVGRLMAGFPEEGSR</sequence>
<dbReference type="Pfam" id="PF13442">
    <property type="entry name" value="Cytochrome_CBB3"/>
    <property type="match status" value="1"/>
</dbReference>
<evidence type="ECO:0000256" key="4">
    <source>
        <dbReference type="PROSITE-ProRule" id="PRU00433"/>
    </source>
</evidence>
<evidence type="ECO:0000256" key="2">
    <source>
        <dbReference type="ARBA" id="ARBA00022723"/>
    </source>
</evidence>
<dbReference type="Gene3D" id="1.10.760.10">
    <property type="entry name" value="Cytochrome c-like domain"/>
    <property type="match status" value="1"/>
</dbReference>
<dbReference type="GO" id="GO:0046872">
    <property type="term" value="F:metal ion binding"/>
    <property type="evidence" value="ECO:0007669"/>
    <property type="project" value="UniProtKB-KW"/>
</dbReference>
<feature type="chain" id="PRO_5041288799" evidence="5">
    <location>
        <begin position="22"/>
        <end position="111"/>
    </location>
</feature>
<keyword evidence="5" id="KW-0732">Signal</keyword>
<feature type="signal peptide" evidence="5">
    <location>
        <begin position="1"/>
        <end position="21"/>
    </location>
</feature>
<name>A0AA49FMX0_9PROT</name>
<feature type="domain" description="Cytochrome c" evidence="6">
    <location>
        <begin position="25"/>
        <end position="105"/>
    </location>
</feature>
<dbReference type="InterPro" id="IPR009056">
    <property type="entry name" value="Cyt_c-like_dom"/>
</dbReference>
<evidence type="ECO:0000313" key="7">
    <source>
        <dbReference type="EMBL" id="WIM07102.1"/>
    </source>
</evidence>
<dbReference type="AlphaFoldDB" id="A0AA49FMX0"/>
<keyword evidence="2 4" id="KW-0479">Metal-binding</keyword>
<evidence type="ECO:0000256" key="5">
    <source>
        <dbReference type="SAM" id="SignalP"/>
    </source>
</evidence>
<keyword evidence="3 4" id="KW-0408">Iron</keyword>
<dbReference type="GO" id="GO:0009055">
    <property type="term" value="F:electron transfer activity"/>
    <property type="evidence" value="ECO:0007669"/>
    <property type="project" value="InterPro"/>
</dbReference>
<protein>
    <submittedName>
        <fullName evidence="7">Cytochrome c</fullName>
    </submittedName>
</protein>
<dbReference type="SUPFAM" id="SSF46626">
    <property type="entry name" value="Cytochrome c"/>
    <property type="match status" value="1"/>
</dbReference>
<organism evidence="7">
    <name type="scientific">Candidatus Nitricoxidivorans perseverans</name>
    <dbReference type="NCBI Taxonomy" id="2975601"/>
    <lineage>
        <taxon>Bacteria</taxon>
        <taxon>Pseudomonadati</taxon>
        <taxon>Pseudomonadota</taxon>
        <taxon>Betaproteobacteria</taxon>
        <taxon>Nitrosomonadales</taxon>
        <taxon>Sterolibacteriaceae</taxon>
        <taxon>Candidatus Nitricoxidivorans</taxon>
    </lineage>
</organism>
<dbReference type="Proteomes" id="UP001234916">
    <property type="component" value="Chromosome"/>
</dbReference>
<reference evidence="7" key="1">
    <citation type="journal article" date="2023" name="Nat. Microbiol.">
        <title>Enrichment and characterization of a nitric oxide-reducing microbial community in a continuous bioreactor.</title>
        <authorList>
            <person name="Garrido-Amador P."/>
            <person name="Stortenbeker N."/>
            <person name="Wessels H.J.C.T."/>
            <person name="Speth D.R."/>
            <person name="Garcia-Heredia I."/>
            <person name="Kartal B."/>
        </authorList>
    </citation>
    <scope>NUCLEOTIDE SEQUENCE</scope>
    <source>
        <strain evidence="7">MAG1</strain>
    </source>
</reference>
<evidence type="ECO:0000259" key="6">
    <source>
        <dbReference type="PROSITE" id="PS51007"/>
    </source>
</evidence>
<accession>A0AA49FMX0</accession>
<evidence type="ECO:0000256" key="3">
    <source>
        <dbReference type="ARBA" id="ARBA00023004"/>
    </source>
</evidence>